<keyword evidence="2" id="KW-1185">Reference proteome</keyword>
<dbReference type="RefSeq" id="XP_024584694.1">
    <property type="nucleotide sequence ID" value="XM_024719391.1"/>
</dbReference>
<reference evidence="2" key="1">
    <citation type="submission" date="2014-09" db="EMBL/GenBank/DDBJ databases">
        <authorList>
            <person name="Sharma Rahul"/>
            <person name="Thines Marco"/>
        </authorList>
    </citation>
    <scope>NUCLEOTIDE SEQUENCE [LARGE SCALE GENOMIC DNA]</scope>
</reference>
<dbReference type="GeneID" id="36401207"/>
<evidence type="ECO:0000313" key="1">
    <source>
        <dbReference type="EMBL" id="CEG48325.1"/>
    </source>
</evidence>
<protein>
    <submittedName>
        <fullName evidence="1">Uncharacterized protein</fullName>
    </submittedName>
</protein>
<evidence type="ECO:0000313" key="2">
    <source>
        <dbReference type="Proteomes" id="UP000054928"/>
    </source>
</evidence>
<dbReference type="AlphaFoldDB" id="A0A0P1B2F8"/>
<name>A0A0P1B2F8_PLAHL</name>
<proteinExistence type="predicted"/>
<sequence>MLQRFCPPADMAACRAGICDRLSSITHLVAIIDSITGEDNLRSTIFDAPS</sequence>
<accession>A0A0P1B2F8</accession>
<dbReference type="EMBL" id="CCYD01002939">
    <property type="protein sequence ID" value="CEG48325.1"/>
    <property type="molecule type" value="Genomic_DNA"/>
</dbReference>
<dbReference type="Proteomes" id="UP000054928">
    <property type="component" value="Unassembled WGS sequence"/>
</dbReference>
<organism evidence="1 2">
    <name type="scientific">Plasmopara halstedii</name>
    <name type="common">Downy mildew of sunflower</name>
    <dbReference type="NCBI Taxonomy" id="4781"/>
    <lineage>
        <taxon>Eukaryota</taxon>
        <taxon>Sar</taxon>
        <taxon>Stramenopiles</taxon>
        <taxon>Oomycota</taxon>
        <taxon>Peronosporomycetes</taxon>
        <taxon>Peronosporales</taxon>
        <taxon>Peronosporaceae</taxon>
        <taxon>Plasmopara</taxon>
    </lineage>
</organism>